<dbReference type="EMBL" id="LR796476">
    <property type="protein sequence ID" value="CAB4147670.1"/>
    <property type="molecule type" value="Genomic_DNA"/>
</dbReference>
<name>A0A6J5MRS8_9CAUD</name>
<protein>
    <submittedName>
        <fullName evidence="1">Uncharacterized protein</fullName>
    </submittedName>
</protein>
<reference evidence="1" key="1">
    <citation type="submission" date="2020-04" db="EMBL/GenBank/DDBJ databases">
        <authorList>
            <person name="Chiriac C."/>
            <person name="Salcher M."/>
            <person name="Ghai R."/>
            <person name="Kavagutti S V."/>
        </authorList>
    </citation>
    <scope>NUCLEOTIDE SEQUENCE</scope>
</reference>
<proteinExistence type="predicted"/>
<organism evidence="1">
    <name type="scientific">uncultured Caudovirales phage</name>
    <dbReference type="NCBI Taxonomy" id="2100421"/>
    <lineage>
        <taxon>Viruses</taxon>
        <taxon>Duplodnaviria</taxon>
        <taxon>Heunggongvirae</taxon>
        <taxon>Uroviricota</taxon>
        <taxon>Caudoviricetes</taxon>
        <taxon>Peduoviridae</taxon>
        <taxon>Maltschvirus</taxon>
        <taxon>Maltschvirus maltsch</taxon>
    </lineage>
</organism>
<accession>A0A6J5MRS8</accession>
<evidence type="ECO:0000313" key="1">
    <source>
        <dbReference type="EMBL" id="CAB4147670.1"/>
    </source>
</evidence>
<gene>
    <name evidence="1" type="ORF">UFOVP513_45</name>
</gene>
<sequence length="70" mass="7763">MSDFKSKSLVDGKGVLFTNHDKIDEASPDMKGELFYNGELLRIAGWIVETKKGMLISIGIDKLGKKNYGN</sequence>